<dbReference type="InterPro" id="IPR029063">
    <property type="entry name" value="SAM-dependent_MTases_sf"/>
</dbReference>
<dbReference type="InterPro" id="IPR013216">
    <property type="entry name" value="Methyltransf_11"/>
</dbReference>
<dbReference type="PANTHER" id="PTHR43861:SF1">
    <property type="entry name" value="TRANS-ACONITATE 2-METHYLTRANSFERASE"/>
    <property type="match status" value="1"/>
</dbReference>
<dbReference type="InterPro" id="IPR005651">
    <property type="entry name" value="Trm112-like"/>
</dbReference>
<dbReference type="Proteomes" id="UP000179266">
    <property type="component" value="Unassembled WGS sequence"/>
</dbReference>
<dbReference type="SUPFAM" id="SSF53335">
    <property type="entry name" value="S-adenosyl-L-methionine-dependent methyltransferases"/>
    <property type="match status" value="1"/>
</dbReference>
<evidence type="ECO:0000313" key="3">
    <source>
        <dbReference type="Proteomes" id="UP000179266"/>
    </source>
</evidence>
<name>A0A1F7RVR0_9BACT</name>
<gene>
    <name evidence="2" type="ORF">A2161_02930</name>
</gene>
<accession>A0A1F7RVR0</accession>
<sequence length="358" mass="41933">MKIIMNLNIFDFLQCPFCANSIMELFPIEQKKERTDIKQSGYVISGVIYCMKCFRWFPIREGILSMMPDTLRDIKEIEFLKKYHERLPEKILFHSKPFSIDQKISFHKLDDVERDKKQEIEVRDRESDLYEQLYPDNLLRAELEIYHKMCNFKPDDVVLDLGCGTGRVTKEFIDQCAHLVAVDFSFESLLYLQKRLTPEQLKKIHLVQVDICYLPFRTSIFDNVISTGVFCCIPSQDTRNLALDNVNRILKKNGIFIISVYNHSMLKKIRVFLGLSKSGLKEGYQEGHVHYYNHTPQELINWLDPHFQIIQLVGSDNRIPVIQKLSKNLNAAIDRIISKTPLALSFFSREMIAKTIKK</sequence>
<dbReference type="Gene3D" id="3.40.50.150">
    <property type="entry name" value="Vaccinia Virus protein VP39"/>
    <property type="match status" value="1"/>
</dbReference>
<evidence type="ECO:0000259" key="1">
    <source>
        <dbReference type="Pfam" id="PF08241"/>
    </source>
</evidence>
<evidence type="ECO:0000313" key="2">
    <source>
        <dbReference type="EMBL" id="OGL45633.1"/>
    </source>
</evidence>
<dbReference type="EMBL" id="MGDD01000167">
    <property type="protein sequence ID" value="OGL45633.1"/>
    <property type="molecule type" value="Genomic_DNA"/>
</dbReference>
<feature type="domain" description="Methyltransferase type 11" evidence="1">
    <location>
        <begin position="159"/>
        <end position="258"/>
    </location>
</feature>
<proteinExistence type="predicted"/>
<reference evidence="2 3" key="1">
    <citation type="journal article" date="2016" name="Nat. Commun.">
        <title>Thousands of microbial genomes shed light on interconnected biogeochemical processes in an aquifer system.</title>
        <authorList>
            <person name="Anantharaman K."/>
            <person name="Brown C.T."/>
            <person name="Hug L.A."/>
            <person name="Sharon I."/>
            <person name="Castelle C.J."/>
            <person name="Probst A.J."/>
            <person name="Thomas B.C."/>
            <person name="Singh A."/>
            <person name="Wilkins M.J."/>
            <person name="Karaoz U."/>
            <person name="Brodie E.L."/>
            <person name="Williams K.H."/>
            <person name="Hubbard S.S."/>
            <person name="Banfield J.F."/>
        </authorList>
    </citation>
    <scope>NUCLEOTIDE SEQUENCE [LARGE SCALE GENOMIC DNA]</scope>
</reference>
<organism evidence="2 3">
    <name type="scientific">Candidatus Schekmanbacteria bacterium RBG_13_48_7</name>
    <dbReference type="NCBI Taxonomy" id="1817878"/>
    <lineage>
        <taxon>Bacteria</taxon>
        <taxon>Candidatus Schekmaniibacteriota</taxon>
    </lineage>
</organism>
<dbReference type="PANTHER" id="PTHR43861">
    <property type="entry name" value="TRANS-ACONITATE 2-METHYLTRANSFERASE-RELATED"/>
    <property type="match status" value="1"/>
</dbReference>
<comment type="caution">
    <text evidence="2">The sequence shown here is derived from an EMBL/GenBank/DDBJ whole genome shotgun (WGS) entry which is preliminary data.</text>
</comment>
<dbReference type="AlphaFoldDB" id="A0A1F7RVR0"/>
<protein>
    <recommendedName>
        <fullName evidence="1">Methyltransferase type 11 domain-containing protein</fullName>
    </recommendedName>
</protein>
<dbReference type="SUPFAM" id="SSF158997">
    <property type="entry name" value="Trm112p-like"/>
    <property type="match status" value="1"/>
</dbReference>
<dbReference type="Pfam" id="PF08241">
    <property type="entry name" value="Methyltransf_11"/>
    <property type="match status" value="1"/>
</dbReference>
<dbReference type="CDD" id="cd02440">
    <property type="entry name" value="AdoMet_MTases"/>
    <property type="match status" value="1"/>
</dbReference>
<dbReference type="Pfam" id="PF03966">
    <property type="entry name" value="Trm112p"/>
    <property type="match status" value="1"/>
</dbReference>
<dbReference type="GO" id="GO:0008757">
    <property type="term" value="F:S-adenosylmethionine-dependent methyltransferase activity"/>
    <property type="evidence" value="ECO:0007669"/>
    <property type="project" value="InterPro"/>
</dbReference>